<keyword evidence="4 8" id="KW-1133">Transmembrane helix</keyword>
<dbReference type="GO" id="GO:0030424">
    <property type="term" value="C:axon"/>
    <property type="evidence" value="ECO:0007669"/>
    <property type="project" value="TreeGrafter"/>
</dbReference>
<comment type="subcellular location">
    <subcellularLocation>
        <location evidence="1">Cell membrane</location>
        <topology evidence="1">Multi-pass membrane protein</topology>
    </subcellularLocation>
</comment>
<evidence type="ECO:0000256" key="8">
    <source>
        <dbReference type="SAM" id="Phobius"/>
    </source>
</evidence>
<dbReference type="GO" id="GO:0008049">
    <property type="term" value="P:male courtship behavior"/>
    <property type="evidence" value="ECO:0007669"/>
    <property type="project" value="TreeGrafter"/>
</dbReference>
<keyword evidence="7" id="KW-0807">Transducer</keyword>
<dbReference type="AlphaFoldDB" id="A0A6P7FNI0"/>
<dbReference type="InterPro" id="IPR013604">
    <property type="entry name" value="7TM_chemorcpt"/>
</dbReference>
<dbReference type="InParanoid" id="A0A6P7FNI0"/>
<proteinExistence type="predicted"/>
<dbReference type="GO" id="GO:0043025">
    <property type="term" value="C:neuronal cell body"/>
    <property type="evidence" value="ECO:0007669"/>
    <property type="project" value="TreeGrafter"/>
</dbReference>
<evidence type="ECO:0000256" key="5">
    <source>
        <dbReference type="ARBA" id="ARBA00023136"/>
    </source>
</evidence>
<feature type="transmembrane region" description="Helical" evidence="8">
    <location>
        <begin position="86"/>
        <end position="108"/>
    </location>
</feature>
<evidence type="ECO:0000256" key="4">
    <source>
        <dbReference type="ARBA" id="ARBA00022989"/>
    </source>
</evidence>
<dbReference type="PANTHER" id="PTHR21143:SF104">
    <property type="entry name" value="GUSTATORY RECEPTOR 8A-RELATED"/>
    <property type="match status" value="1"/>
</dbReference>
<keyword evidence="3 8" id="KW-0812">Transmembrane</keyword>
<reference evidence="9" key="1">
    <citation type="submission" date="2025-08" db="UniProtKB">
        <authorList>
            <consortium name="RefSeq"/>
        </authorList>
    </citation>
    <scope>IDENTIFICATION</scope>
    <source>
        <tissue evidence="9">Whole insect</tissue>
    </source>
</reference>
<evidence type="ECO:0000313" key="9">
    <source>
        <dbReference type="RefSeq" id="XP_028137879.1"/>
    </source>
</evidence>
<keyword evidence="5 8" id="KW-0472">Membrane</keyword>
<sequence length="109" mass="12164">MNSVLDWSEIILDCAYATTYIISTIIIVKSCDTVEKTAKATLMSCYMHQESLKGTELEQELLQFANISNAFVPIYNAGFVTLNLPVLSSLFSATITYLIVIIQFDLTLK</sequence>
<evidence type="ECO:0000256" key="7">
    <source>
        <dbReference type="ARBA" id="ARBA00023224"/>
    </source>
</evidence>
<keyword evidence="6" id="KW-0675">Receptor</keyword>
<keyword evidence="2" id="KW-1003">Cell membrane</keyword>
<dbReference type="GO" id="GO:0007165">
    <property type="term" value="P:signal transduction"/>
    <property type="evidence" value="ECO:0007669"/>
    <property type="project" value="UniProtKB-KW"/>
</dbReference>
<evidence type="ECO:0000256" key="6">
    <source>
        <dbReference type="ARBA" id="ARBA00023170"/>
    </source>
</evidence>
<dbReference type="Pfam" id="PF08395">
    <property type="entry name" value="7tm_7"/>
    <property type="match status" value="1"/>
</dbReference>
<accession>A0A6P7FNI0</accession>
<dbReference type="GO" id="GO:0030425">
    <property type="term" value="C:dendrite"/>
    <property type="evidence" value="ECO:0007669"/>
    <property type="project" value="TreeGrafter"/>
</dbReference>
<organism evidence="9">
    <name type="scientific">Diabrotica virgifera virgifera</name>
    <name type="common">western corn rootworm</name>
    <dbReference type="NCBI Taxonomy" id="50390"/>
    <lineage>
        <taxon>Eukaryota</taxon>
        <taxon>Metazoa</taxon>
        <taxon>Ecdysozoa</taxon>
        <taxon>Arthropoda</taxon>
        <taxon>Hexapoda</taxon>
        <taxon>Insecta</taxon>
        <taxon>Pterygota</taxon>
        <taxon>Neoptera</taxon>
        <taxon>Endopterygota</taxon>
        <taxon>Coleoptera</taxon>
        <taxon>Polyphaga</taxon>
        <taxon>Cucujiformia</taxon>
        <taxon>Chrysomeloidea</taxon>
        <taxon>Chrysomelidae</taxon>
        <taxon>Galerucinae</taxon>
        <taxon>Diabroticina</taxon>
        <taxon>Diabroticites</taxon>
        <taxon>Diabrotica</taxon>
    </lineage>
</organism>
<dbReference type="GO" id="GO:0005886">
    <property type="term" value="C:plasma membrane"/>
    <property type="evidence" value="ECO:0007669"/>
    <property type="project" value="UniProtKB-SubCell"/>
</dbReference>
<name>A0A6P7FNI0_DIAVI</name>
<evidence type="ECO:0000256" key="2">
    <source>
        <dbReference type="ARBA" id="ARBA00022475"/>
    </source>
</evidence>
<dbReference type="GO" id="GO:0007635">
    <property type="term" value="P:chemosensory behavior"/>
    <property type="evidence" value="ECO:0007669"/>
    <property type="project" value="TreeGrafter"/>
</dbReference>
<evidence type="ECO:0000256" key="3">
    <source>
        <dbReference type="ARBA" id="ARBA00022692"/>
    </source>
</evidence>
<protein>
    <submittedName>
        <fullName evidence="9">Uncharacterized protein LOC114332299</fullName>
    </submittedName>
</protein>
<dbReference type="RefSeq" id="XP_028137879.1">
    <property type="nucleotide sequence ID" value="XM_028282078.1"/>
</dbReference>
<dbReference type="GO" id="GO:0050909">
    <property type="term" value="P:sensory perception of taste"/>
    <property type="evidence" value="ECO:0007669"/>
    <property type="project" value="InterPro"/>
</dbReference>
<evidence type="ECO:0000256" key="1">
    <source>
        <dbReference type="ARBA" id="ARBA00004651"/>
    </source>
</evidence>
<gene>
    <name evidence="9" type="primary">LOC114332299</name>
</gene>
<dbReference type="PANTHER" id="PTHR21143">
    <property type="entry name" value="INVERTEBRATE GUSTATORY RECEPTOR"/>
    <property type="match status" value="1"/>
</dbReference>